<dbReference type="OrthoDB" id="4021257at2"/>
<comment type="caution">
    <text evidence="1">The sequence shown here is derived from an EMBL/GenBank/DDBJ whole genome shotgun (WGS) entry which is preliminary data.</text>
</comment>
<evidence type="ECO:0000313" key="2">
    <source>
        <dbReference type="Proteomes" id="UP000317940"/>
    </source>
</evidence>
<dbReference type="AlphaFoldDB" id="A0A561TWQ8"/>
<keyword evidence="2" id="KW-1185">Reference proteome</keyword>
<evidence type="ECO:0000313" key="1">
    <source>
        <dbReference type="EMBL" id="TWF91551.1"/>
    </source>
</evidence>
<dbReference type="Proteomes" id="UP000317940">
    <property type="component" value="Unassembled WGS sequence"/>
</dbReference>
<accession>A0A561TWQ8</accession>
<dbReference type="RefSeq" id="WP_145909122.1">
    <property type="nucleotide sequence ID" value="NZ_BAAAMZ010000010.1"/>
</dbReference>
<dbReference type="EMBL" id="VIWT01000002">
    <property type="protein sequence ID" value="TWF91551.1"/>
    <property type="molecule type" value="Genomic_DNA"/>
</dbReference>
<proteinExistence type="predicted"/>
<name>A0A561TWQ8_9ACTN</name>
<reference evidence="1 2" key="1">
    <citation type="submission" date="2019-06" db="EMBL/GenBank/DDBJ databases">
        <title>Sequencing the genomes of 1000 actinobacteria strains.</title>
        <authorList>
            <person name="Klenk H.-P."/>
        </authorList>
    </citation>
    <scope>NUCLEOTIDE SEQUENCE [LARGE SCALE GENOMIC DNA]</scope>
    <source>
        <strain evidence="1 2">DSM 44826</strain>
    </source>
</reference>
<organism evidence="1 2">
    <name type="scientific">Kitasatospora viridis</name>
    <dbReference type="NCBI Taxonomy" id="281105"/>
    <lineage>
        <taxon>Bacteria</taxon>
        <taxon>Bacillati</taxon>
        <taxon>Actinomycetota</taxon>
        <taxon>Actinomycetes</taxon>
        <taxon>Kitasatosporales</taxon>
        <taxon>Streptomycetaceae</taxon>
        <taxon>Kitasatospora</taxon>
    </lineage>
</organism>
<sequence>MIFEETAGRAEDAPTTARVREVLDRAERVVIVEGAPDEADSADRPRTVVTGTDIAELARLLAIVDGGTGDRCRCLGWPTILVHGTDGELIARWTLHHQTGLRGAGNCDADLLDGPALTDWLAGRGLTGSRKAQAALAAQRAEADQRQLRWIEAAPAGLTDAAAAVTRSIGSPHLREAEDQLAALLRQRHPDAIERIRVLLAWSGTAAREPNGGLMWYDMALQRQLLTEDPDSIRTAPTTRPPTPAQLDGAAQLFSSLDWTDAHGKDLPEPLRSLLIAHIEADGTDVMRFCLRHGYYGAERSV</sequence>
<gene>
    <name evidence="1" type="ORF">FHX73_12666</name>
</gene>
<protein>
    <submittedName>
        <fullName evidence="1">Uncharacterized protein</fullName>
    </submittedName>
</protein>